<dbReference type="Proteomes" id="UP001279681">
    <property type="component" value="Unassembled WGS sequence"/>
</dbReference>
<keyword evidence="4" id="KW-0413">Isomerase</keyword>
<dbReference type="RefSeq" id="WP_320312468.1">
    <property type="nucleotide sequence ID" value="NZ_JAVIKH010000001.1"/>
</dbReference>
<organism evidence="4 5">
    <name type="scientific">Candidatus Cetobacterium colombiensis</name>
    <dbReference type="NCBI Taxonomy" id="3073100"/>
    <lineage>
        <taxon>Bacteria</taxon>
        <taxon>Fusobacteriati</taxon>
        <taxon>Fusobacteriota</taxon>
        <taxon>Fusobacteriia</taxon>
        <taxon>Fusobacteriales</taxon>
        <taxon>Fusobacteriaceae</taxon>
        <taxon>Cetobacterium</taxon>
    </lineage>
</organism>
<protein>
    <submittedName>
        <fullName evidence="4">Alanine racemase</fullName>
        <ecNumber evidence="4">5.1.1.1</ecNumber>
    </submittedName>
</protein>
<dbReference type="Gene3D" id="3.20.20.10">
    <property type="entry name" value="Alanine racemase"/>
    <property type="match status" value="1"/>
</dbReference>
<dbReference type="Pfam" id="PF01168">
    <property type="entry name" value="Ala_racemase_N"/>
    <property type="match status" value="1"/>
</dbReference>
<sequence length="372" mass="40528">MNKKNISSLTTPSFLVNLDALENNIKKYQNLAIENSVELFPMLKTHKSSEITKMQIDAGAKGVLVGTIDEAEAVVQKSGVTKVMLAYPVIGDSNLDRIIALNEKCELFVAFDNEIPAKALSEKLTNSTINYQIIINSGLNRFGVSPENSVTLFNSLNKYPNLIFKGISTHTGQVYGFSKSEVKEITQKEIDIMTLAKNLLTKNGASVEFVATGTTPTFENAIKSSEITISRPGNYVFFDAIQVALGAAKENDCALTVLATVVSHPSEDLFILDCGSKCLGLDQGAHGNSLTKGFGIIKNHPELTIIGLSEEVAKVKVDENTTLKIGDKIEIIPNHSCSAANMTNYLIGHRFGNIERIIEVDIRGNSRKIFID</sequence>
<evidence type="ECO:0000313" key="4">
    <source>
        <dbReference type="EMBL" id="MDX8335056.1"/>
    </source>
</evidence>
<gene>
    <name evidence="4" type="ORF">RFV38_00835</name>
</gene>
<dbReference type="InterPro" id="IPR029066">
    <property type="entry name" value="PLP-binding_barrel"/>
</dbReference>
<accession>A0ABU4W699</accession>
<dbReference type="InterPro" id="IPR001608">
    <property type="entry name" value="Ala_racemase_N"/>
</dbReference>
<dbReference type="EMBL" id="JAVIKH010000001">
    <property type="protein sequence ID" value="MDX8335056.1"/>
    <property type="molecule type" value="Genomic_DNA"/>
</dbReference>
<feature type="domain" description="D-serine dehydratase-like" evidence="3">
    <location>
        <begin position="254"/>
        <end position="350"/>
    </location>
</feature>
<dbReference type="PANTHER" id="PTHR28004:SF2">
    <property type="entry name" value="D-SERINE DEHYDRATASE"/>
    <property type="match status" value="1"/>
</dbReference>
<comment type="similarity">
    <text evidence="1">Belongs to the DSD1 family.</text>
</comment>
<proteinExistence type="inferred from homology"/>
<evidence type="ECO:0000259" key="3">
    <source>
        <dbReference type="SMART" id="SM01119"/>
    </source>
</evidence>
<keyword evidence="5" id="KW-1185">Reference proteome</keyword>
<dbReference type="InterPro" id="IPR026956">
    <property type="entry name" value="D-ser_dehydrat-like_dom"/>
</dbReference>
<dbReference type="Pfam" id="PF14031">
    <property type="entry name" value="D-ser_dehydrat"/>
    <property type="match status" value="1"/>
</dbReference>
<reference evidence="5" key="1">
    <citation type="submission" date="2023-07" db="EMBL/GenBank/DDBJ databases">
        <authorList>
            <person name="Colorado M.A."/>
            <person name="Villamil L.M."/>
            <person name="Melo J.F."/>
            <person name="Rodriguez J.A."/>
            <person name="Ruiz R.Y."/>
        </authorList>
    </citation>
    <scope>NUCLEOTIDE SEQUENCE [LARGE SCALE GENOMIC DNA]</scope>
    <source>
        <strain evidence="5">C33</strain>
    </source>
</reference>
<evidence type="ECO:0000313" key="5">
    <source>
        <dbReference type="Proteomes" id="UP001279681"/>
    </source>
</evidence>
<dbReference type="PANTHER" id="PTHR28004">
    <property type="entry name" value="ZGC:162816-RELATED"/>
    <property type="match status" value="1"/>
</dbReference>
<keyword evidence="2" id="KW-0456">Lyase</keyword>
<dbReference type="InterPro" id="IPR042208">
    <property type="entry name" value="D-ser_dehydrat-like_sf"/>
</dbReference>
<evidence type="ECO:0000256" key="2">
    <source>
        <dbReference type="ARBA" id="ARBA00023239"/>
    </source>
</evidence>
<dbReference type="InterPro" id="IPR051466">
    <property type="entry name" value="D-amino_acid_metab_enzyme"/>
</dbReference>
<name>A0ABU4W699_9FUSO</name>
<comment type="caution">
    <text evidence="4">The sequence shown here is derived from an EMBL/GenBank/DDBJ whole genome shotgun (WGS) entry which is preliminary data.</text>
</comment>
<dbReference type="SUPFAM" id="SSF51419">
    <property type="entry name" value="PLP-binding barrel"/>
    <property type="match status" value="1"/>
</dbReference>
<dbReference type="GO" id="GO:0008784">
    <property type="term" value="F:alanine racemase activity"/>
    <property type="evidence" value="ECO:0007669"/>
    <property type="project" value="UniProtKB-EC"/>
</dbReference>
<dbReference type="Gene3D" id="2.40.37.20">
    <property type="entry name" value="D-serine dehydratase-like domain"/>
    <property type="match status" value="1"/>
</dbReference>
<dbReference type="EC" id="5.1.1.1" evidence="4"/>
<dbReference type="SMART" id="SM01119">
    <property type="entry name" value="D-ser_dehydrat"/>
    <property type="match status" value="1"/>
</dbReference>
<evidence type="ECO:0000256" key="1">
    <source>
        <dbReference type="ARBA" id="ARBA00005323"/>
    </source>
</evidence>